<sequence length="290" mass="33172">MSKKSSNLKFSTELDLKRRFLAELILMDDIFMRVVLKDVKCTEFILQTILEKPELRVKSQSIQSDLKNLEGRSLVLDCLCTDKKGTIYNIELQNDSLGASPKRARYHSGLIDMNISKKGKSFDYLPESYVIFICGRDILKGDKQIYHISRIIKESGAVFPDQTNIIYVNTSKSSSNELGKLIEDFYTADPKKMHSKILAKRVSKLKIAENLEKGDEKVMTTYYDRLKRQWKKEGTEEGMAKGLAEGLEKSEDTMAKLMGILVEEGRIDDLAKASKDKSYRKSLLKEFQLI</sequence>
<organism evidence="1 2">
    <name type="scientific">Oribacterium parvum ACB1</name>
    <dbReference type="NCBI Taxonomy" id="796943"/>
    <lineage>
        <taxon>Bacteria</taxon>
        <taxon>Bacillati</taxon>
        <taxon>Bacillota</taxon>
        <taxon>Clostridia</taxon>
        <taxon>Lachnospirales</taxon>
        <taxon>Lachnospiraceae</taxon>
        <taxon>Oribacterium</taxon>
    </lineage>
</organism>
<dbReference type="Pfam" id="PF12784">
    <property type="entry name" value="PDDEXK_2"/>
    <property type="match status" value="1"/>
</dbReference>
<gene>
    <name evidence="1" type="ORF">HMPREF9625_01788</name>
</gene>
<dbReference type="Proteomes" id="UP000018461">
    <property type="component" value="Unassembled WGS sequence"/>
</dbReference>
<comment type="caution">
    <text evidence="1">The sequence shown here is derived from an EMBL/GenBank/DDBJ whole genome shotgun (WGS) entry which is preliminary data.</text>
</comment>
<accession>G9WK81</accession>
<name>G9WK81_9FIRM</name>
<dbReference type="STRING" id="796943.HMPREF9625_01788"/>
<proteinExistence type="predicted"/>
<reference evidence="1" key="2">
    <citation type="submission" date="2013-03" db="EMBL/GenBank/DDBJ databases">
        <title>The Genome Sequence of Oribacterium sp. ACB1.</title>
        <authorList>
            <consortium name="The Broad Institute Genomics Platform"/>
            <consortium name="The Broad Institute Genome Sequencing Center for Infectious Disease"/>
            <person name="Earl A."/>
            <person name="Ward D."/>
            <person name="Feldgarden M."/>
            <person name="Gevers D."/>
            <person name="Sizova M."/>
            <person name="Hazen A."/>
            <person name="Epstein S."/>
            <person name="Walker B."/>
            <person name="Young S."/>
            <person name="Zeng Q."/>
            <person name="Gargeya S."/>
            <person name="Fitzgerald M."/>
            <person name="Haas B."/>
            <person name="Abouelleil A."/>
            <person name="Allen A.W."/>
            <person name="Alvarado L."/>
            <person name="Arachchi H.M."/>
            <person name="Berlin A.M."/>
            <person name="Chapman S.B."/>
            <person name="Gainer-Dewar J."/>
            <person name="Goldberg J."/>
            <person name="Griggs A."/>
            <person name="Gujja S."/>
            <person name="Hansen M."/>
            <person name="Howarth C."/>
            <person name="Imamovic A."/>
            <person name="Ireland A."/>
            <person name="Larimer J."/>
            <person name="McCowan C."/>
            <person name="Murphy C."/>
            <person name="Pearson M."/>
            <person name="Poon T.W."/>
            <person name="Priest M."/>
            <person name="Roberts A."/>
            <person name="Saif S."/>
            <person name="Shea T."/>
            <person name="Sisk P."/>
            <person name="Sykes S."/>
            <person name="Wortman J."/>
            <person name="Nusbaum C."/>
            <person name="Birren B."/>
        </authorList>
    </citation>
    <scope>NUCLEOTIDE SEQUENCE [LARGE SCALE GENOMIC DNA]</scope>
    <source>
        <strain evidence="1">ACB1</strain>
    </source>
</reference>
<dbReference type="EMBL" id="AFZC02000002">
    <property type="protein sequence ID" value="EHL13723.1"/>
    <property type="molecule type" value="Genomic_DNA"/>
</dbReference>
<dbReference type="HOGENOM" id="CLU_071023_1_1_9"/>
<reference evidence="1" key="1">
    <citation type="submission" date="2011-08" db="EMBL/GenBank/DDBJ databases">
        <authorList>
            <consortium name="The Broad Institute Genome Sequencing Platform"/>
            <person name="Earl A."/>
            <person name="Ward D."/>
            <person name="Feldgarden M."/>
            <person name="Gevers D."/>
            <person name="Sizova M."/>
            <person name="Hazen A."/>
            <person name="Epstein S."/>
            <person name="Young S.K."/>
            <person name="Zeng Q."/>
            <person name="Gargeya S."/>
            <person name="Fitzgerald M."/>
            <person name="Haas B."/>
            <person name="Abouelleil A."/>
            <person name="Alvarado L."/>
            <person name="Arachchi H.M."/>
            <person name="Berlin A."/>
            <person name="Brown A."/>
            <person name="Chapman S.B."/>
            <person name="Chen Z."/>
            <person name="Dunbar C."/>
            <person name="Freedman E."/>
            <person name="Gearin G."/>
            <person name="Gellesch M."/>
            <person name="Goldberg J."/>
            <person name="Griggs A."/>
            <person name="Gujja S."/>
            <person name="Heiman D."/>
            <person name="Howarth C."/>
            <person name="Larson L."/>
            <person name="Lui A."/>
            <person name="MacDonald P.J.P."/>
            <person name="Montmayeur A."/>
            <person name="Murphy C."/>
            <person name="Neiman D."/>
            <person name="Pearson M."/>
            <person name="Priest M."/>
            <person name="Roberts A."/>
            <person name="Saif S."/>
            <person name="Shea T."/>
            <person name="Shenoy N."/>
            <person name="Sisk P."/>
            <person name="Stolte C."/>
            <person name="Sykes S."/>
            <person name="Wortman J."/>
            <person name="Nusbaum C."/>
            <person name="Birren B."/>
        </authorList>
    </citation>
    <scope>NUCLEOTIDE SEQUENCE</scope>
    <source>
        <strain evidence="1">ACB1</strain>
    </source>
</reference>
<keyword evidence="2" id="KW-1185">Reference proteome</keyword>
<dbReference type="PATRIC" id="fig|796943.3.peg.131"/>
<dbReference type="RefSeq" id="WP_009535627.1">
    <property type="nucleotide sequence ID" value="NZ_KE148312.1"/>
</dbReference>
<evidence type="ECO:0000313" key="2">
    <source>
        <dbReference type="Proteomes" id="UP000018461"/>
    </source>
</evidence>
<protein>
    <recommendedName>
        <fullName evidence="3">PD-(D/E)XK nuclease family transposase</fullName>
    </recommendedName>
</protein>
<dbReference type="AlphaFoldDB" id="G9WK81"/>
<evidence type="ECO:0008006" key="3">
    <source>
        <dbReference type="Google" id="ProtNLM"/>
    </source>
</evidence>
<evidence type="ECO:0000313" key="1">
    <source>
        <dbReference type="EMBL" id="EHL13723.1"/>
    </source>
</evidence>